<name>A0A344LMC2_9PSEU</name>
<dbReference type="Proteomes" id="UP000250434">
    <property type="component" value="Chromosome"/>
</dbReference>
<evidence type="ECO:0000313" key="2">
    <source>
        <dbReference type="EMBL" id="AXB49196.1"/>
    </source>
</evidence>
<dbReference type="OrthoDB" id="4562195at2"/>
<organism evidence="2 3">
    <name type="scientific">Amycolatopsis albispora</name>
    <dbReference type="NCBI Taxonomy" id="1804986"/>
    <lineage>
        <taxon>Bacteria</taxon>
        <taxon>Bacillati</taxon>
        <taxon>Actinomycetota</taxon>
        <taxon>Actinomycetes</taxon>
        <taxon>Pseudonocardiales</taxon>
        <taxon>Pseudonocardiaceae</taxon>
        <taxon>Amycolatopsis</taxon>
    </lineage>
</organism>
<dbReference type="AlphaFoldDB" id="A0A344LMC2"/>
<proteinExistence type="predicted"/>
<dbReference type="Pfam" id="PF04149">
    <property type="entry name" value="DUF397"/>
    <property type="match status" value="1"/>
</dbReference>
<feature type="domain" description="DUF397" evidence="1">
    <location>
        <begin position="9"/>
        <end position="62"/>
    </location>
</feature>
<sequence>MVEVDSSGLRWIKSSRSKDDENDCVELAFEPHHVLVRDSKDRHGPRLRFSAAGWAAFLAAVRTGA</sequence>
<evidence type="ECO:0000259" key="1">
    <source>
        <dbReference type="Pfam" id="PF04149"/>
    </source>
</evidence>
<dbReference type="KEGG" id="aab:A4R43_41115"/>
<gene>
    <name evidence="2" type="ORF">A4R43_41115</name>
</gene>
<keyword evidence="3" id="KW-1185">Reference proteome</keyword>
<dbReference type="InterPro" id="IPR007278">
    <property type="entry name" value="DUF397"/>
</dbReference>
<accession>A0A344LMC2</accession>
<reference evidence="2 3" key="1">
    <citation type="submission" date="2016-04" db="EMBL/GenBank/DDBJ databases">
        <title>Complete genome sequence and analysis of deep-sea sediment isolate, Amycolatopsis sp. WP1.</title>
        <authorList>
            <person name="Wang H."/>
            <person name="Chen S."/>
            <person name="Wu Q."/>
        </authorList>
    </citation>
    <scope>NUCLEOTIDE SEQUENCE [LARGE SCALE GENOMIC DNA]</scope>
    <source>
        <strain evidence="2 3">WP1</strain>
    </source>
</reference>
<evidence type="ECO:0000313" key="3">
    <source>
        <dbReference type="Proteomes" id="UP000250434"/>
    </source>
</evidence>
<dbReference type="EMBL" id="CP015163">
    <property type="protein sequence ID" value="AXB49196.1"/>
    <property type="molecule type" value="Genomic_DNA"/>
</dbReference>
<protein>
    <recommendedName>
        <fullName evidence="1">DUF397 domain-containing protein</fullName>
    </recommendedName>
</protein>